<dbReference type="Proteomes" id="UP001153712">
    <property type="component" value="Chromosome 9"/>
</dbReference>
<dbReference type="GO" id="GO:0003677">
    <property type="term" value="F:DNA binding"/>
    <property type="evidence" value="ECO:0007669"/>
    <property type="project" value="UniProtKB-UniRule"/>
</dbReference>
<dbReference type="Gene3D" id="1.10.30.10">
    <property type="entry name" value="High mobility group box domain"/>
    <property type="match status" value="1"/>
</dbReference>
<dbReference type="EMBL" id="OU900102">
    <property type="protein sequence ID" value="CAG9865533.1"/>
    <property type="molecule type" value="Genomic_DNA"/>
</dbReference>
<comment type="subcellular location">
    <subcellularLocation>
        <location evidence="1">Nucleus</location>
    </subcellularLocation>
</comment>
<name>A0A9N9XTF6_PHYSR</name>
<dbReference type="GO" id="GO:0005634">
    <property type="term" value="C:nucleus"/>
    <property type="evidence" value="ECO:0007669"/>
    <property type="project" value="UniProtKB-SubCell"/>
</dbReference>
<dbReference type="SUPFAM" id="SSF47095">
    <property type="entry name" value="HMG-box"/>
    <property type="match status" value="1"/>
</dbReference>
<keyword evidence="8" id="KW-1185">Reference proteome</keyword>
<protein>
    <recommendedName>
        <fullName evidence="6">HMG box domain-containing protein</fullName>
    </recommendedName>
</protein>
<dbReference type="AlphaFoldDB" id="A0A9N9XTF6"/>
<keyword evidence="3 4" id="KW-0539">Nucleus</keyword>
<dbReference type="Pfam" id="PF00505">
    <property type="entry name" value="HMG_box"/>
    <property type="match status" value="1"/>
</dbReference>
<reference evidence="7" key="1">
    <citation type="submission" date="2022-01" db="EMBL/GenBank/DDBJ databases">
        <authorList>
            <person name="King R."/>
        </authorList>
    </citation>
    <scope>NUCLEOTIDE SEQUENCE</scope>
</reference>
<feature type="compositionally biased region" description="Basic residues" evidence="5">
    <location>
        <begin position="119"/>
        <end position="128"/>
    </location>
</feature>
<evidence type="ECO:0000256" key="5">
    <source>
        <dbReference type="SAM" id="MobiDB-lite"/>
    </source>
</evidence>
<feature type="region of interest" description="Disordered" evidence="5">
    <location>
        <begin position="109"/>
        <end position="144"/>
    </location>
</feature>
<dbReference type="PANTHER" id="PTHR48112:SF22">
    <property type="entry name" value="MITOCHONDRIAL TRANSCRIPTION FACTOR A, ISOFORM B"/>
    <property type="match status" value="1"/>
</dbReference>
<evidence type="ECO:0000256" key="4">
    <source>
        <dbReference type="PROSITE-ProRule" id="PRU00267"/>
    </source>
</evidence>
<evidence type="ECO:0000313" key="7">
    <source>
        <dbReference type="EMBL" id="CAG9865533.1"/>
    </source>
</evidence>
<dbReference type="InterPro" id="IPR056513">
    <property type="entry name" value="INO80F"/>
</dbReference>
<dbReference type="GO" id="GO:0006357">
    <property type="term" value="P:regulation of transcription by RNA polymerase II"/>
    <property type="evidence" value="ECO:0007669"/>
    <property type="project" value="TreeGrafter"/>
</dbReference>
<evidence type="ECO:0000256" key="1">
    <source>
        <dbReference type="ARBA" id="ARBA00004123"/>
    </source>
</evidence>
<organism evidence="7 8">
    <name type="scientific">Phyllotreta striolata</name>
    <name type="common">Striped flea beetle</name>
    <name type="synonym">Crioceris striolata</name>
    <dbReference type="NCBI Taxonomy" id="444603"/>
    <lineage>
        <taxon>Eukaryota</taxon>
        <taxon>Metazoa</taxon>
        <taxon>Ecdysozoa</taxon>
        <taxon>Arthropoda</taxon>
        <taxon>Hexapoda</taxon>
        <taxon>Insecta</taxon>
        <taxon>Pterygota</taxon>
        <taxon>Neoptera</taxon>
        <taxon>Endopterygota</taxon>
        <taxon>Coleoptera</taxon>
        <taxon>Polyphaga</taxon>
        <taxon>Cucujiformia</taxon>
        <taxon>Chrysomeloidea</taxon>
        <taxon>Chrysomelidae</taxon>
        <taxon>Galerucinae</taxon>
        <taxon>Alticini</taxon>
        <taxon>Phyllotreta</taxon>
    </lineage>
</organism>
<evidence type="ECO:0000259" key="6">
    <source>
        <dbReference type="PROSITE" id="PS50118"/>
    </source>
</evidence>
<feature type="domain" description="HMG box" evidence="6">
    <location>
        <begin position="138"/>
        <end position="214"/>
    </location>
</feature>
<dbReference type="InterPro" id="IPR050342">
    <property type="entry name" value="HMGB"/>
</dbReference>
<evidence type="ECO:0000313" key="8">
    <source>
        <dbReference type="Proteomes" id="UP001153712"/>
    </source>
</evidence>
<dbReference type="PROSITE" id="PS50118">
    <property type="entry name" value="HMG_BOX_2"/>
    <property type="match status" value="1"/>
</dbReference>
<sequence>MMSDESENDGVYVDKQEKDIYYKKYNLLLEECSNLQRANEILVFRIQEVNRITKRRLKDIKFFKQKLLTNHEEDWTVIPNQDAISNIEEDKKPLTNLFPAKIKEEKLEEGEERVVEKKPSRRPSKRKSTKTEKDPNAPKRPSNPFFQFCQEQRQLLMEQIVSELKPGEVVPSKQELTRQLAIKWRTLSVPDRKVYIDRYERSKEKYVAEMEEYNMKK</sequence>
<dbReference type="InterPro" id="IPR036910">
    <property type="entry name" value="HMG_box_dom_sf"/>
</dbReference>
<keyword evidence="2 4" id="KW-0238">DNA-binding</keyword>
<dbReference type="InterPro" id="IPR009071">
    <property type="entry name" value="HMG_box_dom"/>
</dbReference>
<dbReference type="OrthoDB" id="10070927at2759"/>
<dbReference type="PANTHER" id="PTHR48112">
    <property type="entry name" value="HIGH MOBILITY GROUP PROTEIN DSP1"/>
    <property type="match status" value="1"/>
</dbReference>
<feature type="DNA-binding region" description="HMG box" evidence="4">
    <location>
        <begin position="138"/>
        <end position="214"/>
    </location>
</feature>
<accession>A0A9N9XTF6</accession>
<dbReference type="Pfam" id="PF24245">
    <property type="entry name" value="INO80F"/>
    <property type="match status" value="1"/>
</dbReference>
<gene>
    <name evidence="7" type="ORF">PHYEVI_LOCUS11764</name>
</gene>
<evidence type="ECO:0000256" key="3">
    <source>
        <dbReference type="ARBA" id="ARBA00023242"/>
    </source>
</evidence>
<dbReference type="SMART" id="SM00398">
    <property type="entry name" value="HMG"/>
    <property type="match status" value="1"/>
</dbReference>
<proteinExistence type="predicted"/>
<evidence type="ECO:0000256" key="2">
    <source>
        <dbReference type="ARBA" id="ARBA00023125"/>
    </source>
</evidence>
<feature type="compositionally biased region" description="Basic and acidic residues" evidence="5">
    <location>
        <begin position="109"/>
        <end position="118"/>
    </location>
</feature>